<name>A0AC34QC98_9BILA</name>
<reference evidence="2" key="1">
    <citation type="submission" date="2022-11" db="UniProtKB">
        <authorList>
            <consortium name="WormBaseParasite"/>
        </authorList>
    </citation>
    <scope>IDENTIFICATION</scope>
</reference>
<evidence type="ECO:0000313" key="2">
    <source>
        <dbReference type="WBParaSite" id="JU765_v2.g15163.t1"/>
    </source>
</evidence>
<accession>A0AC34QC98</accession>
<proteinExistence type="predicted"/>
<evidence type="ECO:0000313" key="1">
    <source>
        <dbReference type="Proteomes" id="UP000887576"/>
    </source>
</evidence>
<dbReference type="WBParaSite" id="JU765_v2.g15163.t1">
    <property type="protein sequence ID" value="JU765_v2.g15163.t1"/>
    <property type="gene ID" value="JU765_v2.g15163"/>
</dbReference>
<sequence length="198" mass="24056">MRYPEKELKHCNAMNELHRCRHCGCSYKVHMHIYFEQKKIYQEIKPIKKYFFQKIDGKQIIEKRISSFKEEQIKISEAMAKFASFLKKYSIWEYNKGFEDLMMLEIKKAEKEDSQNVSRLRNILENHVDLVKKIDDYFQKTTNDHNFHAKEICDLKEELFKLPTYGKEIKFMFDLNYSSLLSDYKKKNVIHYNLARKL</sequence>
<dbReference type="Proteomes" id="UP000887576">
    <property type="component" value="Unplaced"/>
</dbReference>
<organism evidence="1 2">
    <name type="scientific">Panagrolaimus sp. JU765</name>
    <dbReference type="NCBI Taxonomy" id="591449"/>
    <lineage>
        <taxon>Eukaryota</taxon>
        <taxon>Metazoa</taxon>
        <taxon>Ecdysozoa</taxon>
        <taxon>Nematoda</taxon>
        <taxon>Chromadorea</taxon>
        <taxon>Rhabditida</taxon>
        <taxon>Tylenchina</taxon>
        <taxon>Panagrolaimomorpha</taxon>
        <taxon>Panagrolaimoidea</taxon>
        <taxon>Panagrolaimidae</taxon>
        <taxon>Panagrolaimus</taxon>
    </lineage>
</organism>
<protein>
    <submittedName>
        <fullName evidence="2">Uncharacterized protein</fullName>
    </submittedName>
</protein>